<dbReference type="AlphaFoldDB" id="A0A2N9M3T3"/>
<sequence length="207" mass="23103">MGEKQTTFETPDSFLAAFLLAKRRTIVAIRMDVKQRGGAWFVFEDLYQRIGGPSGLEREYLADGLVPARTACRYLKRLHRCIREQAERGSTLDRQALAAFFPSSARKKRRRRMTGGLKLRMLLLLCAPLFGDDRDARLLWASGIVGRPVSSFRQLLSAEGDQLLLLLLGEAEKEMGARTKRAPQCDVAQRTPAGVESGQSPPVEHSS</sequence>
<reference evidence="3" key="1">
    <citation type="submission" date="2018-02" db="EMBL/GenBank/DDBJ databases">
        <authorList>
            <person name="Hausmann B."/>
        </authorList>
    </citation>
    <scope>NUCLEOTIDE SEQUENCE [LARGE SCALE GENOMIC DNA]</scope>
    <source>
        <strain evidence="3">Peat soil MAG SbA5</strain>
    </source>
</reference>
<evidence type="ECO:0000313" key="2">
    <source>
        <dbReference type="EMBL" id="SPE30097.1"/>
    </source>
</evidence>
<evidence type="ECO:0000256" key="1">
    <source>
        <dbReference type="SAM" id="MobiDB-lite"/>
    </source>
</evidence>
<protein>
    <submittedName>
        <fullName evidence="2">Uncharacterized protein</fullName>
    </submittedName>
</protein>
<name>A0A2N9M3T3_9BACT</name>
<feature type="region of interest" description="Disordered" evidence="1">
    <location>
        <begin position="177"/>
        <end position="207"/>
    </location>
</feature>
<gene>
    <name evidence="2" type="ORF">SBA5_750002</name>
</gene>
<evidence type="ECO:0000313" key="3">
    <source>
        <dbReference type="Proteomes" id="UP000239735"/>
    </source>
</evidence>
<dbReference type="EMBL" id="OKRB01000136">
    <property type="protein sequence ID" value="SPE30097.1"/>
    <property type="molecule type" value="Genomic_DNA"/>
</dbReference>
<organism evidence="2 3">
    <name type="scientific">Candidatus Sulfuritelmatomonas gaucii</name>
    <dbReference type="NCBI Taxonomy" id="2043161"/>
    <lineage>
        <taxon>Bacteria</taxon>
        <taxon>Pseudomonadati</taxon>
        <taxon>Acidobacteriota</taxon>
        <taxon>Terriglobia</taxon>
        <taxon>Terriglobales</taxon>
        <taxon>Acidobacteriaceae</taxon>
        <taxon>Candidatus Sulfuritelmatomonas</taxon>
    </lineage>
</organism>
<accession>A0A2N9M3T3</accession>
<proteinExistence type="predicted"/>
<dbReference type="Proteomes" id="UP000239735">
    <property type="component" value="Unassembled WGS sequence"/>
</dbReference>